<name>A0A1E5NZA9_9ACTN</name>
<dbReference type="Proteomes" id="UP000095759">
    <property type="component" value="Unassembled WGS sequence"/>
</dbReference>
<dbReference type="EMBL" id="MEHJ01000002">
    <property type="protein sequence ID" value="OEJ21604.1"/>
    <property type="molecule type" value="Genomic_DNA"/>
</dbReference>
<keyword evidence="2" id="KW-1185">Reference proteome</keyword>
<protein>
    <submittedName>
        <fullName evidence="1">Uncharacterized protein</fullName>
    </submittedName>
</protein>
<reference evidence="1 2" key="1">
    <citation type="submission" date="2016-08" db="EMBL/GenBank/DDBJ databases">
        <title>Complete genome sequence of Streptomyces agglomeratus strain 6-3-2, a novel anti-MRSA actinomycete isolated from Wuli of Tebit, China.</title>
        <authorList>
            <person name="Chen X."/>
        </authorList>
    </citation>
    <scope>NUCLEOTIDE SEQUENCE [LARGE SCALE GENOMIC DNA]</scope>
    <source>
        <strain evidence="1 2">6-3-2</strain>
    </source>
</reference>
<dbReference type="AlphaFoldDB" id="A0A1E5NZA9"/>
<proteinExistence type="predicted"/>
<sequence>MNIAEIAAEVLWVPDRDALYEQHAARTARRLWGEIRAKGKDASRVRYELVLSASWLAAYVLAPALGGNAERIDAHLNALARQIIEAKD</sequence>
<dbReference type="RefSeq" id="WP_069936235.1">
    <property type="nucleotide sequence ID" value="NZ_MEHJ01000002.1"/>
</dbReference>
<evidence type="ECO:0000313" key="2">
    <source>
        <dbReference type="Proteomes" id="UP000095759"/>
    </source>
</evidence>
<accession>A0A1E5NZA9</accession>
<evidence type="ECO:0000313" key="1">
    <source>
        <dbReference type="EMBL" id="OEJ21604.1"/>
    </source>
</evidence>
<organism evidence="1 2">
    <name type="scientific">Streptomyces agglomeratus</name>
    <dbReference type="NCBI Taxonomy" id="285458"/>
    <lineage>
        <taxon>Bacteria</taxon>
        <taxon>Bacillati</taxon>
        <taxon>Actinomycetota</taxon>
        <taxon>Actinomycetes</taxon>
        <taxon>Kitasatosporales</taxon>
        <taxon>Streptomycetaceae</taxon>
        <taxon>Streptomyces</taxon>
    </lineage>
</organism>
<comment type="caution">
    <text evidence="1">The sequence shown here is derived from an EMBL/GenBank/DDBJ whole genome shotgun (WGS) entry which is preliminary data.</text>
</comment>
<gene>
    <name evidence="1" type="ORF">AS594_39440</name>
</gene>